<dbReference type="InterPro" id="IPR041577">
    <property type="entry name" value="RT_RNaseH_2"/>
</dbReference>
<dbReference type="Proteomes" id="UP000265515">
    <property type="component" value="Unassembled WGS sequence"/>
</dbReference>
<dbReference type="Gene3D" id="3.30.420.10">
    <property type="entry name" value="Ribonuclease H-like superfamily/Ribonuclease H"/>
    <property type="match status" value="1"/>
</dbReference>
<keyword evidence="8" id="KW-0511">Multifunctional enzyme</keyword>
<dbReference type="GO" id="GO:0008233">
    <property type="term" value="F:peptidase activity"/>
    <property type="evidence" value="ECO:0007669"/>
    <property type="project" value="UniProtKB-KW"/>
</dbReference>
<dbReference type="PROSITE" id="PS50878">
    <property type="entry name" value="RT_POL"/>
    <property type="match status" value="1"/>
</dbReference>
<dbReference type="Gene3D" id="3.10.10.10">
    <property type="entry name" value="HIV Type 1 Reverse Transcriptase, subunit A, domain 1"/>
    <property type="match status" value="1"/>
</dbReference>
<dbReference type="InterPro" id="IPR043502">
    <property type="entry name" value="DNA/RNA_pol_sf"/>
</dbReference>
<name>A0A388L8H4_CHABU</name>
<dbReference type="SUPFAM" id="SSF54160">
    <property type="entry name" value="Chromo domain-like"/>
    <property type="match status" value="1"/>
</dbReference>
<dbReference type="GO" id="GO:0004519">
    <property type="term" value="F:endonuclease activity"/>
    <property type="evidence" value="ECO:0007669"/>
    <property type="project" value="UniProtKB-KW"/>
</dbReference>
<dbReference type="InterPro" id="IPR041588">
    <property type="entry name" value="Integrase_H2C2"/>
</dbReference>
<keyword evidence="3" id="KW-0548">Nucleotidyltransferase</keyword>
<dbReference type="PROSITE" id="PS50994">
    <property type="entry name" value="INTEGRASE"/>
    <property type="match status" value="1"/>
</dbReference>
<keyword evidence="7" id="KW-0695">RNA-directed DNA polymerase</keyword>
<evidence type="ECO:0000259" key="12">
    <source>
        <dbReference type="PROSITE" id="PS50994"/>
    </source>
</evidence>
<evidence type="ECO:0000256" key="5">
    <source>
        <dbReference type="ARBA" id="ARBA00022759"/>
    </source>
</evidence>
<dbReference type="Gramene" id="GBG78493">
    <property type="protein sequence ID" value="GBG78493"/>
    <property type="gene ID" value="CBR_g26521"/>
</dbReference>
<protein>
    <recommendedName>
        <fullName evidence="15">Reverse transcriptase</fullName>
    </recommendedName>
</protein>
<feature type="domain" description="Reverse transcriptase" evidence="11">
    <location>
        <begin position="481"/>
        <end position="660"/>
    </location>
</feature>
<evidence type="ECO:0000313" key="14">
    <source>
        <dbReference type="Proteomes" id="UP000265515"/>
    </source>
</evidence>
<dbReference type="GO" id="GO:0003676">
    <property type="term" value="F:nucleic acid binding"/>
    <property type="evidence" value="ECO:0007669"/>
    <property type="project" value="InterPro"/>
</dbReference>
<dbReference type="GO" id="GO:0006508">
    <property type="term" value="P:proteolysis"/>
    <property type="evidence" value="ECO:0007669"/>
    <property type="project" value="UniProtKB-KW"/>
</dbReference>
<evidence type="ECO:0000256" key="7">
    <source>
        <dbReference type="ARBA" id="ARBA00022918"/>
    </source>
</evidence>
<proteinExistence type="predicted"/>
<evidence type="ECO:0000256" key="8">
    <source>
        <dbReference type="ARBA" id="ARBA00023268"/>
    </source>
</evidence>
<evidence type="ECO:0000259" key="11">
    <source>
        <dbReference type="PROSITE" id="PS50878"/>
    </source>
</evidence>
<dbReference type="CDD" id="cd01647">
    <property type="entry name" value="RT_LTR"/>
    <property type="match status" value="1"/>
</dbReference>
<evidence type="ECO:0000313" key="13">
    <source>
        <dbReference type="EMBL" id="GBG78493.1"/>
    </source>
</evidence>
<dbReference type="FunFam" id="3.10.10.10:FF:000007">
    <property type="entry name" value="Retrovirus-related Pol polyprotein from transposon 17.6-like Protein"/>
    <property type="match status" value="1"/>
</dbReference>
<comment type="caution">
    <text evidence="13">The sequence shown here is derived from an EMBL/GenBank/DDBJ whole genome shotgun (WGS) entry which is preliminary data.</text>
</comment>
<evidence type="ECO:0000256" key="10">
    <source>
        <dbReference type="SAM" id="MobiDB-lite"/>
    </source>
</evidence>
<evidence type="ECO:0000256" key="1">
    <source>
        <dbReference type="ARBA" id="ARBA00022670"/>
    </source>
</evidence>
<dbReference type="SUPFAM" id="SSF56672">
    <property type="entry name" value="DNA/RNA polymerases"/>
    <property type="match status" value="1"/>
</dbReference>
<dbReference type="PANTHER" id="PTHR37984:SF5">
    <property type="entry name" value="PROTEIN NYNRIN-LIKE"/>
    <property type="match status" value="1"/>
</dbReference>
<evidence type="ECO:0000256" key="9">
    <source>
        <dbReference type="SAM" id="Coils"/>
    </source>
</evidence>
<dbReference type="EMBL" id="BFEA01000296">
    <property type="protein sequence ID" value="GBG78493.1"/>
    <property type="molecule type" value="Genomic_DNA"/>
</dbReference>
<dbReference type="OrthoDB" id="7699516at2759"/>
<keyword evidence="1" id="KW-0645">Protease</keyword>
<dbReference type="Gene3D" id="3.30.70.270">
    <property type="match status" value="2"/>
</dbReference>
<dbReference type="SUPFAM" id="SSF53098">
    <property type="entry name" value="Ribonuclease H-like"/>
    <property type="match status" value="1"/>
</dbReference>
<accession>A0A388L8H4</accession>
<feature type="compositionally biased region" description="Low complexity" evidence="10">
    <location>
        <begin position="141"/>
        <end position="162"/>
    </location>
</feature>
<dbReference type="InterPro" id="IPR012337">
    <property type="entry name" value="RNaseH-like_sf"/>
</dbReference>
<gene>
    <name evidence="13" type="ORF">CBR_g26521</name>
</gene>
<reference evidence="13 14" key="1">
    <citation type="journal article" date="2018" name="Cell">
        <title>The Chara Genome: Secondary Complexity and Implications for Plant Terrestrialization.</title>
        <authorList>
            <person name="Nishiyama T."/>
            <person name="Sakayama H."/>
            <person name="Vries J.D."/>
            <person name="Buschmann H."/>
            <person name="Saint-Marcoux D."/>
            <person name="Ullrich K.K."/>
            <person name="Haas F.B."/>
            <person name="Vanderstraeten L."/>
            <person name="Becker D."/>
            <person name="Lang D."/>
            <person name="Vosolsobe S."/>
            <person name="Rombauts S."/>
            <person name="Wilhelmsson P.K.I."/>
            <person name="Janitza P."/>
            <person name="Kern R."/>
            <person name="Heyl A."/>
            <person name="Rumpler F."/>
            <person name="Villalobos L.I.A.C."/>
            <person name="Clay J.M."/>
            <person name="Skokan R."/>
            <person name="Toyoda A."/>
            <person name="Suzuki Y."/>
            <person name="Kagoshima H."/>
            <person name="Schijlen E."/>
            <person name="Tajeshwar N."/>
            <person name="Catarino B."/>
            <person name="Hetherington A.J."/>
            <person name="Saltykova A."/>
            <person name="Bonnot C."/>
            <person name="Breuninger H."/>
            <person name="Symeonidi A."/>
            <person name="Radhakrishnan G.V."/>
            <person name="Van Nieuwerburgh F."/>
            <person name="Deforce D."/>
            <person name="Chang C."/>
            <person name="Karol K.G."/>
            <person name="Hedrich R."/>
            <person name="Ulvskov P."/>
            <person name="Glockner G."/>
            <person name="Delwiche C.F."/>
            <person name="Petrasek J."/>
            <person name="Van de Peer Y."/>
            <person name="Friml J."/>
            <person name="Beilby M."/>
            <person name="Dolan L."/>
            <person name="Kohara Y."/>
            <person name="Sugano S."/>
            <person name="Fujiyama A."/>
            <person name="Delaux P.-M."/>
            <person name="Quint M."/>
            <person name="TheiBen G."/>
            <person name="Hagemann M."/>
            <person name="Harholt J."/>
            <person name="Dunand C."/>
            <person name="Zachgo S."/>
            <person name="Langdale J."/>
            <person name="Maumus F."/>
            <person name="Straeten D.V.D."/>
            <person name="Gould S.B."/>
            <person name="Rensing S.A."/>
        </authorList>
    </citation>
    <scope>NUCLEOTIDE SEQUENCE [LARGE SCALE GENOMIC DNA]</scope>
    <source>
        <strain evidence="13 14">S276</strain>
    </source>
</reference>
<dbReference type="Pfam" id="PF17921">
    <property type="entry name" value="Integrase_H2C2"/>
    <property type="match status" value="1"/>
</dbReference>
<organism evidence="13 14">
    <name type="scientific">Chara braunii</name>
    <name type="common">Braun's stonewort</name>
    <dbReference type="NCBI Taxonomy" id="69332"/>
    <lineage>
        <taxon>Eukaryota</taxon>
        <taxon>Viridiplantae</taxon>
        <taxon>Streptophyta</taxon>
        <taxon>Charophyceae</taxon>
        <taxon>Charales</taxon>
        <taxon>Characeae</taxon>
        <taxon>Chara</taxon>
    </lineage>
</organism>
<evidence type="ECO:0008006" key="15">
    <source>
        <dbReference type="Google" id="ProtNLM"/>
    </source>
</evidence>
<dbReference type="InterPro" id="IPR000477">
    <property type="entry name" value="RT_dom"/>
</dbReference>
<dbReference type="InterPro" id="IPR001584">
    <property type="entry name" value="Integrase_cat-core"/>
</dbReference>
<feature type="region of interest" description="Disordered" evidence="10">
    <location>
        <begin position="127"/>
        <end position="169"/>
    </location>
</feature>
<dbReference type="InterPro" id="IPR016197">
    <property type="entry name" value="Chromo-like_dom_sf"/>
</dbReference>
<evidence type="ECO:0000256" key="6">
    <source>
        <dbReference type="ARBA" id="ARBA00022801"/>
    </source>
</evidence>
<evidence type="ECO:0000256" key="2">
    <source>
        <dbReference type="ARBA" id="ARBA00022679"/>
    </source>
</evidence>
<sequence length="1364" mass="153941">MAQLNSTQWRALLDAAGDAEKPHLQALLDGAIKREQESEKERKEALLRRQVALLETAPSLTEEQCGEQLQSILTAFVQIRNLEDHTTQIVEVFAKLQTLQDDLTEMTLKYHELTKEVADLRQAQVANPLPLPHGTEPAIETTSAPLTVSSSTSSSRVMATPSGPAAGADSTVAVTSNEAGTSAIAAAPRPEPAAVGPSHASPYVDRNMGMNVEPVVRGFLEVQATPTGFQKSALAKWLRSTPVASLEELLILEYQDPHVAAKARIQLDKVKHNKWNGSMKSLQTHLSKLFATPGLELSTQSCLDVVKGAVPTNFTSRLGRDYIAYTNWLALMKDVVSLEAMDLVSTAGSKKPMGGRRFKGNNRFAVHDLLEAEEETDADDPTLGDDQGQDSDTAYSVVSIRNLRPDFGDPFADSPPPLVPSDIQALLDRFPEVLAEPRGVPTRPVRHTIELVEGAFPPKGCVYRMGPSKLEELRRQIDEMIDKGWIKPSESEFGASVLFVPKKGGKLRTCIDYRGLNRITRKNAYELPRIDDLVDAAGGCKVFSKIDLKSSYHQIEVDPADQHKTAFKTRDGLYEFTVMPFGLTNAPATFQSLMDKVLREQIGRFVVVYLDDILIFSKSMEEHLKHLEEVLAVLKKTQLHLNLEKSEFGKDSVIYLGHRLSAAGLEPEATKIEVIRDWPQPVNIRELRSFLGLSSYYWKFVPRFSIIARPLSRLTSENVSYAWDAACTEAFRTLKEALVSYPVLRIADPKLTFVVTTDASQYGIGAVLQQDDGDGLRPLEYYNKRMPSVKVATSTYMRELYALCMALDHWKHYLLGRHFKVFSDHETLKWIKMQTTLSPTLLRWFHEIDIFDFELRHKKGCYNRAADALSRHPEYMTCLVKSYDLRKKLKEDLVEQTAKDPKLSSILEQLRADPSSQPDFHEYGGLIFRRYGNHDRLCVPNHEPLRTHFLDLAHGRSGHFGMAKTYANLLRQFDWPGMKGTAEKFIAECQVCQRIKPCRQKPMGLLTPLPIPDGPEESVSIDFTDMGKVSKNGFSQVIVIVDRFSKFLNLIPLPPHAPTDPVIREFQQKYLLQFGTPKTLVSDRDPRFISAEWKEFTSHLGIKLCMTSGRHPEANGLAEEINQTVFQLLRALIIPDQETWDEELYSVKGLPGFRAKYDRLLKVAVAAITKRQHAMIHHANKKRKPLEIQVGSYVWVKISEFSEEEGVSRKLLPLYCGPWEVFDVIGEDHFGPSYAVDVPAHLRTYPVFHTSKLNLHRDAETFDYREDMIPRAIKGGQEIDRIKQHVGKGRNRQYQVHFMYHPLDDLYWISKQELLRSAPRVVKAYERQIAVNASPKIAARLSATEYSRNLFALLAYDAFAEDSE</sequence>
<dbReference type="Pfam" id="PF17919">
    <property type="entry name" value="RT_RNaseH_2"/>
    <property type="match status" value="1"/>
</dbReference>
<evidence type="ECO:0000256" key="3">
    <source>
        <dbReference type="ARBA" id="ARBA00022695"/>
    </source>
</evidence>
<dbReference type="GO" id="GO:0015074">
    <property type="term" value="P:DNA integration"/>
    <property type="evidence" value="ECO:0007669"/>
    <property type="project" value="InterPro"/>
</dbReference>
<dbReference type="Pfam" id="PF00078">
    <property type="entry name" value="RVT_1"/>
    <property type="match status" value="1"/>
</dbReference>
<dbReference type="CDD" id="cd09274">
    <property type="entry name" value="RNase_HI_RT_Ty3"/>
    <property type="match status" value="1"/>
</dbReference>
<dbReference type="PANTHER" id="PTHR37984">
    <property type="entry name" value="PROTEIN CBG26694"/>
    <property type="match status" value="1"/>
</dbReference>
<keyword evidence="5" id="KW-0255">Endonuclease</keyword>
<keyword evidence="4" id="KW-0540">Nuclease</keyword>
<dbReference type="Pfam" id="PF00665">
    <property type="entry name" value="rve"/>
    <property type="match status" value="1"/>
</dbReference>
<keyword evidence="6" id="KW-0378">Hydrolase</keyword>
<dbReference type="GO" id="GO:0003964">
    <property type="term" value="F:RNA-directed DNA polymerase activity"/>
    <property type="evidence" value="ECO:0007669"/>
    <property type="project" value="UniProtKB-KW"/>
</dbReference>
<keyword evidence="14" id="KW-1185">Reference proteome</keyword>
<dbReference type="InterPro" id="IPR036397">
    <property type="entry name" value="RNaseH_sf"/>
</dbReference>
<feature type="domain" description="Integrase catalytic" evidence="12">
    <location>
        <begin position="1011"/>
        <end position="1193"/>
    </location>
</feature>
<keyword evidence="9" id="KW-0175">Coiled coil</keyword>
<dbReference type="FunFam" id="3.30.70.270:FF:000020">
    <property type="entry name" value="Transposon Tf2-6 polyprotein-like Protein"/>
    <property type="match status" value="1"/>
</dbReference>
<evidence type="ECO:0000256" key="4">
    <source>
        <dbReference type="ARBA" id="ARBA00022722"/>
    </source>
</evidence>
<feature type="coiled-coil region" evidence="9">
    <location>
        <begin position="96"/>
        <end position="123"/>
    </location>
</feature>
<keyword evidence="2" id="KW-0808">Transferase</keyword>
<dbReference type="InterPro" id="IPR043128">
    <property type="entry name" value="Rev_trsase/Diguanyl_cyclase"/>
</dbReference>
<dbReference type="InterPro" id="IPR050951">
    <property type="entry name" value="Retrovirus_Pol_polyprotein"/>
</dbReference>
<dbReference type="Gene3D" id="1.10.340.70">
    <property type="match status" value="1"/>
</dbReference>